<dbReference type="AlphaFoldDB" id="A0A1G6ISD3"/>
<reference evidence="3 4" key="1">
    <citation type="submission" date="2016-10" db="EMBL/GenBank/DDBJ databases">
        <authorList>
            <person name="de Groot N.N."/>
        </authorList>
    </citation>
    <scope>NUCLEOTIDE SEQUENCE [LARGE SCALE GENOMIC DNA]</scope>
    <source>
        <strain evidence="3 4">CGMCC 4.5506</strain>
    </source>
</reference>
<dbReference type="STRING" id="530584.SAMN05421630_101382"/>
<organism evidence="3 4">
    <name type="scientific">Prauserella marina</name>
    <dbReference type="NCBI Taxonomy" id="530584"/>
    <lineage>
        <taxon>Bacteria</taxon>
        <taxon>Bacillati</taxon>
        <taxon>Actinomycetota</taxon>
        <taxon>Actinomycetes</taxon>
        <taxon>Pseudonocardiales</taxon>
        <taxon>Pseudonocardiaceae</taxon>
        <taxon>Prauserella</taxon>
    </lineage>
</organism>
<feature type="chain" id="PRO_5043848146" evidence="2">
    <location>
        <begin position="31"/>
        <end position="169"/>
    </location>
</feature>
<protein>
    <submittedName>
        <fullName evidence="3">Uncharacterized protein</fullName>
    </submittedName>
</protein>
<evidence type="ECO:0000313" key="4">
    <source>
        <dbReference type="Proteomes" id="UP000199494"/>
    </source>
</evidence>
<dbReference type="EMBL" id="FMZE01000001">
    <property type="protein sequence ID" value="SDC08925.1"/>
    <property type="molecule type" value="Genomic_DNA"/>
</dbReference>
<keyword evidence="2" id="KW-0732">Signal</keyword>
<feature type="compositionally biased region" description="Low complexity" evidence="1">
    <location>
        <begin position="39"/>
        <end position="56"/>
    </location>
</feature>
<evidence type="ECO:0000256" key="2">
    <source>
        <dbReference type="SAM" id="SignalP"/>
    </source>
</evidence>
<proteinExistence type="predicted"/>
<keyword evidence="4" id="KW-1185">Reference proteome</keyword>
<name>A0A1G6ISD3_9PSEU</name>
<gene>
    <name evidence="3" type="ORF">SAMN05421630_101382</name>
</gene>
<dbReference type="PROSITE" id="PS51257">
    <property type="entry name" value="PROKAR_LIPOPROTEIN"/>
    <property type="match status" value="1"/>
</dbReference>
<dbReference type="OrthoDB" id="9905251at2"/>
<evidence type="ECO:0000256" key="1">
    <source>
        <dbReference type="SAM" id="MobiDB-lite"/>
    </source>
</evidence>
<dbReference type="RefSeq" id="WP_091795529.1">
    <property type="nucleotide sequence ID" value="NZ_CP016353.1"/>
</dbReference>
<accession>A0A1G6ISD3</accession>
<feature type="region of interest" description="Disordered" evidence="1">
    <location>
        <begin position="30"/>
        <end position="63"/>
    </location>
</feature>
<dbReference type="Proteomes" id="UP000199494">
    <property type="component" value="Unassembled WGS sequence"/>
</dbReference>
<feature type="signal peptide" evidence="2">
    <location>
        <begin position="1"/>
        <end position="30"/>
    </location>
</feature>
<evidence type="ECO:0000313" key="3">
    <source>
        <dbReference type="EMBL" id="SDC08925.1"/>
    </source>
</evidence>
<sequence length="169" mass="16387">MTGVLSRSGRGALARVAAIAAIAAVSAGCAQDEGGGTRTPPSSASTSATSATTSPPSSGPVEQECAALLTSGRDLLDTVTRFAGGQATGDEVRAAATDLRTAIDRASGVIGAEAGAALNTAKTALGELETALTAQPPDLQSARAAGGEALTGVRDAATLCESGQSTTSR</sequence>